<dbReference type="AlphaFoldDB" id="A0A6U9IWG1"/>
<gene>
    <name evidence="1" type="ORF">BRAN1462_LOCUS34406</name>
</gene>
<organism evidence="1">
    <name type="scientific">Zooxanthella nutricula</name>
    <dbReference type="NCBI Taxonomy" id="1333877"/>
    <lineage>
        <taxon>Eukaryota</taxon>
        <taxon>Sar</taxon>
        <taxon>Alveolata</taxon>
        <taxon>Dinophyceae</taxon>
        <taxon>Peridiniales</taxon>
        <taxon>Peridiniales incertae sedis</taxon>
        <taxon>Zooxanthella</taxon>
    </lineage>
</organism>
<protein>
    <submittedName>
        <fullName evidence="1">Uncharacterized protein</fullName>
    </submittedName>
</protein>
<dbReference type="EMBL" id="HBGW01054220">
    <property type="protein sequence ID" value="CAD9590554.1"/>
    <property type="molecule type" value="Transcribed_RNA"/>
</dbReference>
<sequence>MPEVSITATSDSTHPDLNPTHVSGTYSVARFKVEFRGYKRLKKDVEVGIAKHYSDGHRRWVWGLSGSEDGRSFKYTLYDYWYGSNEQHRQTFKTLIESAKKGSSIQIRAKWSFNTGGLSESLALSTHANARLAHNMVHSEARHEQEVRILEVTRTPRCFEDALAECLDLEPCRTALEKSGFDWRRDNGVKLFVPPEWYEPIVEHLDVEHYEARHIIASDEFVLSVREVIRKLPSRHEVKVKREVSAVVKEQLPAEHDECEKGRLPIEVKNTFLHVRIPPSSSCRASTHPHTAPP</sequence>
<evidence type="ECO:0000313" key="1">
    <source>
        <dbReference type="EMBL" id="CAD9590554.1"/>
    </source>
</evidence>
<reference evidence="1" key="1">
    <citation type="submission" date="2021-01" db="EMBL/GenBank/DDBJ databases">
        <authorList>
            <person name="Corre E."/>
            <person name="Pelletier E."/>
            <person name="Niang G."/>
            <person name="Scheremetjew M."/>
            <person name="Finn R."/>
            <person name="Kale V."/>
            <person name="Holt S."/>
            <person name="Cochrane G."/>
            <person name="Meng A."/>
            <person name="Brown T."/>
            <person name="Cohen L."/>
        </authorList>
    </citation>
    <scope>NUCLEOTIDE SEQUENCE</scope>
    <source>
        <strain evidence="1">RCC3387</strain>
    </source>
</reference>
<name>A0A6U9IWG1_9DINO</name>
<accession>A0A6U9IWG1</accession>
<proteinExistence type="predicted"/>